<dbReference type="AlphaFoldDB" id="A0A8X7UUR1"/>
<feature type="chain" id="PRO_5036505686" description="Secreted protein" evidence="1">
    <location>
        <begin position="30"/>
        <end position="93"/>
    </location>
</feature>
<proteinExistence type="predicted"/>
<evidence type="ECO:0000313" key="3">
    <source>
        <dbReference type="Proteomes" id="UP000886595"/>
    </source>
</evidence>
<organism evidence="2 3">
    <name type="scientific">Brassica carinata</name>
    <name type="common">Ethiopian mustard</name>
    <name type="synonym">Abyssinian cabbage</name>
    <dbReference type="NCBI Taxonomy" id="52824"/>
    <lineage>
        <taxon>Eukaryota</taxon>
        <taxon>Viridiplantae</taxon>
        <taxon>Streptophyta</taxon>
        <taxon>Embryophyta</taxon>
        <taxon>Tracheophyta</taxon>
        <taxon>Spermatophyta</taxon>
        <taxon>Magnoliopsida</taxon>
        <taxon>eudicotyledons</taxon>
        <taxon>Gunneridae</taxon>
        <taxon>Pentapetalae</taxon>
        <taxon>rosids</taxon>
        <taxon>malvids</taxon>
        <taxon>Brassicales</taxon>
        <taxon>Brassicaceae</taxon>
        <taxon>Brassiceae</taxon>
        <taxon>Brassica</taxon>
    </lineage>
</organism>
<accession>A0A8X7UUR1</accession>
<keyword evidence="1" id="KW-0732">Signal</keyword>
<evidence type="ECO:0008006" key="4">
    <source>
        <dbReference type="Google" id="ProtNLM"/>
    </source>
</evidence>
<feature type="signal peptide" evidence="1">
    <location>
        <begin position="1"/>
        <end position="29"/>
    </location>
</feature>
<evidence type="ECO:0000256" key="1">
    <source>
        <dbReference type="SAM" id="SignalP"/>
    </source>
</evidence>
<comment type="caution">
    <text evidence="2">The sequence shown here is derived from an EMBL/GenBank/DDBJ whole genome shotgun (WGS) entry which is preliminary data.</text>
</comment>
<name>A0A8X7UUR1_BRACI</name>
<protein>
    <recommendedName>
        <fullName evidence="4">Secreted protein</fullName>
    </recommendedName>
</protein>
<gene>
    <name evidence="2" type="ORF">Bca52824_039604</name>
</gene>
<dbReference type="EMBL" id="JAAMPC010000009">
    <property type="protein sequence ID" value="KAG2292935.1"/>
    <property type="molecule type" value="Genomic_DNA"/>
</dbReference>
<reference evidence="2 3" key="1">
    <citation type="submission" date="2020-02" db="EMBL/GenBank/DDBJ databases">
        <authorList>
            <person name="Ma Q."/>
            <person name="Huang Y."/>
            <person name="Song X."/>
            <person name="Pei D."/>
        </authorList>
    </citation>
    <scope>NUCLEOTIDE SEQUENCE [LARGE SCALE GENOMIC DNA]</scope>
    <source>
        <strain evidence="2">Sxm20200214</strain>
        <tissue evidence="2">Leaf</tissue>
    </source>
</reference>
<keyword evidence="3" id="KW-1185">Reference proteome</keyword>
<sequence>MIDLSCFISSPSLLLTTCAILFFSPCSSSVRVFDDREDVTHPPSLVTTGAMPFIINHREPCHWSQRLHRRSGSCTRDLLSPWRRGVRAGALAS</sequence>
<dbReference type="Proteomes" id="UP000886595">
    <property type="component" value="Unassembled WGS sequence"/>
</dbReference>
<evidence type="ECO:0000313" key="2">
    <source>
        <dbReference type="EMBL" id="KAG2292935.1"/>
    </source>
</evidence>